<reference evidence="7 8" key="1">
    <citation type="submission" date="2016-09" db="EMBL/GenBank/DDBJ databases">
        <title>Phylogenomics of Achromobacter.</title>
        <authorList>
            <person name="Jeukens J."/>
            <person name="Freschi L."/>
            <person name="Vincent A.T."/>
            <person name="Emond-Rheault J.-G."/>
            <person name="Kukavica-Ibrulj I."/>
            <person name="Charette S.J."/>
            <person name="Levesque R.C."/>
        </authorList>
    </citation>
    <scope>NUCLEOTIDE SEQUENCE [LARGE SCALE GENOMIC DNA]</scope>
    <source>
        <strain evidence="7 8">AUS488</strain>
    </source>
</reference>
<dbReference type="InterPro" id="IPR036390">
    <property type="entry name" value="WH_DNA-bd_sf"/>
</dbReference>
<dbReference type="InterPro" id="IPR000847">
    <property type="entry name" value="LysR_HTH_N"/>
</dbReference>
<dbReference type="Gene3D" id="3.40.190.290">
    <property type="match status" value="1"/>
</dbReference>
<sequence length="304" mass="32539">MISPLGPDVPTLRQLELLLSLASADGIASAGAKIGMTPSATSHALRALESTLGVLLIDRNAPQLELTHAGEQILPHVRDVFAALQLIQATANASVGLKSGMLKIGSFGLSSSLRLLPPLLQQFRKLYPGIDLRVFEKADADIVQDLIERRLEIGVVTLPKPQFDTVTIANDELVAVVPARHELASLDTIEVGRLAQFPFILTHAGSQGLVARMFSRADVSLKVTHELSQMLSILDFVARGEGISVVASLALPARYDGVVYKAIAPLTSRRVGLACLNESRLSPAAAAFWKLAKSRSRKKHAPTA</sequence>
<dbReference type="Proteomes" id="UP001141992">
    <property type="component" value="Unassembled WGS sequence"/>
</dbReference>
<keyword evidence="2" id="KW-0805">Transcription regulation</keyword>
<evidence type="ECO:0000313" key="9">
    <source>
        <dbReference type="Proteomes" id="UP001141992"/>
    </source>
</evidence>
<protein>
    <submittedName>
        <fullName evidence="7">LysR family transcriptional regulator</fullName>
    </submittedName>
    <submittedName>
        <fullName evidence="6">LysR substrate-binding domain-containing protein</fullName>
    </submittedName>
</protein>
<accession>A0A0D6IKP5</accession>
<dbReference type="CDD" id="cd05466">
    <property type="entry name" value="PBP2_LTTR_substrate"/>
    <property type="match status" value="1"/>
</dbReference>
<name>A0A0D6IKP5_ALCXX</name>
<comment type="caution">
    <text evidence="6">The sequence shown here is derived from an EMBL/GenBank/DDBJ whole genome shotgun (WGS) entry which is preliminary data.</text>
</comment>
<dbReference type="PATRIC" id="fig|85698.19.peg.3648"/>
<evidence type="ECO:0000259" key="5">
    <source>
        <dbReference type="PROSITE" id="PS50931"/>
    </source>
</evidence>
<dbReference type="OrthoDB" id="9157176at2"/>
<dbReference type="Gene3D" id="1.10.10.10">
    <property type="entry name" value="Winged helix-like DNA-binding domain superfamily/Winged helix DNA-binding domain"/>
    <property type="match status" value="1"/>
</dbReference>
<dbReference type="InterPro" id="IPR036388">
    <property type="entry name" value="WH-like_DNA-bd_sf"/>
</dbReference>
<dbReference type="KEGG" id="axx:ERS451415_05277"/>
<reference evidence="6" key="2">
    <citation type="submission" date="2022-12" db="EMBL/GenBank/DDBJ databases">
        <authorList>
            <person name="Voronina O.L."/>
            <person name="Kunda M.S."/>
            <person name="Ryzhova N."/>
            <person name="Aksenova E.I."/>
        </authorList>
    </citation>
    <scope>NUCLEOTIDE SEQUENCE</scope>
    <source>
        <strain evidence="6">SCCH136:Ach223948</strain>
    </source>
</reference>
<dbReference type="GO" id="GO:0005829">
    <property type="term" value="C:cytosol"/>
    <property type="evidence" value="ECO:0007669"/>
    <property type="project" value="TreeGrafter"/>
</dbReference>
<dbReference type="RefSeq" id="WP_006386002.1">
    <property type="nucleotide sequence ID" value="NZ_AP028040.1"/>
</dbReference>
<dbReference type="EMBL" id="MJMN01000002">
    <property type="protein sequence ID" value="OMG92171.1"/>
    <property type="molecule type" value="Genomic_DNA"/>
</dbReference>
<evidence type="ECO:0000256" key="4">
    <source>
        <dbReference type="ARBA" id="ARBA00023163"/>
    </source>
</evidence>
<feature type="domain" description="HTH lysR-type" evidence="5">
    <location>
        <begin position="10"/>
        <end position="67"/>
    </location>
</feature>
<evidence type="ECO:0000313" key="6">
    <source>
        <dbReference type="EMBL" id="MCZ8401874.1"/>
    </source>
</evidence>
<dbReference type="eggNOG" id="COG0583">
    <property type="taxonomic scope" value="Bacteria"/>
</dbReference>
<dbReference type="EMBL" id="JAPZVI010000006">
    <property type="protein sequence ID" value="MCZ8401874.1"/>
    <property type="molecule type" value="Genomic_DNA"/>
</dbReference>
<dbReference type="SUPFAM" id="SSF53850">
    <property type="entry name" value="Periplasmic binding protein-like II"/>
    <property type="match status" value="1"/>
</dbReference>
<dbReference type="GO" id="GO:0003677">
    <property type="term" value="F:DNA binding"/>
    <property type="evidence" value="ECO:0007669"/>
    <property type="project" value="UniProtKB-KW"/>
</dbReference>
<keyword evidence="3" id="KW-0238">DNA-binding</keyword>
<gene>
    <name evidence="7" type="ORF">BIZ92_05515</name>
    <name evidence="6" type="ORF">O9570_10495</name>
</gene>
<evidence type="ECO:0000313" key="7">
    <source>
        <dbReference type="EMBL" id="OMG92171.1"/>
    </source>
</evidence>
<proteinExistence type="inferred from homology"/>
<dbReference type="InterPro" id="IPR005119">
    <property type="entry name" value="LysR_subst-bd"/>
</dbReference>
<evidence type="ECO:0000256" key="2">
    <source>
        <dbReference type="ARBA" id="ARBA00023015"/>
    </source>
</evidence>
<dbReference type="Pfam" id="PF00126">
    <property type="entry name" value="HTH_1"/>
    <property type="match status" value="1"/>
</dbReference>
<evidence type="ECO:0000256" key="3">
    <source>
        <dbReference type="ARBA" id="ARBA00023125"/>
    </source>
</evidence>
<dbReference type="PANTHER" id="PTHR30419">
    <property type="entry name" value="HTH-TYPE TRANSCRIPTIONAL REGULATOR YBHD"/>
    <property type="match status" value="1"/>
</dbReference>
<keyword evidence="4" id="KW-0804">Transcription</keyword>
<dbReference type="PANTHER" id="PTHR30419:SF24">
    <property type="entry name" value="HTH-TYPE TRANSCRIPTIONAL REGULATOR CZCR"/>
    <property type="match status" value="1"/>
</dbReference>
<organism evidence="6 9">
    <name type="scientific">Alcaligenes xylosoxydans xylosoxydans</name>
    <name type="common">Achromobacter xylosoxidans</name>
    <dbReference type="NCBI Taxonomy" id="85698"/>
    <lineage>
        <taxon>Bacteria</taxon>
        <taxon>Pseudomonadati</taxon>
        <taxon>Pseudomonadota</taxon>
        <taxon>Betaproteobacteria</taxon>
        <taxon>Burkholderiales</taxon>
        <taxon>Alcaligenaceae</taxon>
        <taxon>Achromobacter</taxon>
    </lineage>
</organism>
<dbReference type="AlphaFoldDB" id="A0A0D6IKP5"/>
<dbReference type="Pfam" id="PF03466">
    <property type="entry name" value="LysR_substrate"/>
    <property type="match status" value="1"/>
</dbReference>
<evidence type="ECO:0000256" key="1">
    <source>
        <dbReference type="ARBA" id="ARBA00009437"/>
    </source>
</evidence>
<dbReference type="InterPro" id="IPR050950">
    <property type="entry name" value="HTH-type_LysR_regulators"/>
</dbReference>
<dbReference type="SUPFAM" id="SSF46785">
    <property type="entry name" value="Winged helix' DNA-binding domain"/>
    <property type="match status" value="1"/>
</dbReference>
<comment type="similarity">
    <text evidence="1">Belongs to the LysR transcriptional regulatory family.</text>
</comment>
<dbReference type="GeneID" id="75279113"/>
<evidence type="ECO:0000313" key="8">
    <source>
        <dbReference type="Proteomes" id="UP000187251"/>
    </source>
</evidence>
<dbReference type="Proteomes" id="UP000187251">
    <property type="component" value="Unassembled WGS sequence"/>
</dbReference>
<dbReference type="PROSITE" id="PS50931">
    <property type="entry name" value="HTH_LYSR"/>
    <property type="match status" value="1"/>
</dbReference>
<dbReference type="GO" id="GO:0003700">
    <property type="term" value="F:DNA-binding transcription factor activity"/>
    <property type="evidence" value="ECO:0007669"/>
    <property type="project" value="InterPro"/>
</dbReference>